<dbReference type="Gene3D" id="3.40.630.30">
    <property type="match status" value="1"/>
</dbReference>
<gene>
    <name evidence="4" type="ORF">WL1483_801</name>
</gene>
<proteinExistence type="predicted"/>
<dbReference type="EMBL" id="CP013067">
    <property type="protein sequence ID" value="ALP40220.1"/>
    <property type="molecule type" value="Genomic_DNA"/>
</dbReference>
<keyword evidence="1" id="KW-0808">Transferase</keyword>
<feature type="domain" description="N-acetyltransferase" evidence="3">
    <location>
        <begin position="2"/>
        <end position="154"/>
    </location>
</feature>
<dbReference type="AlphaFoldDB" id="A0A0S2SEU8"/>
<dbReference type="InterPro" id="IPR016181">
    <property type="entry name" value="Acyl_CoA_acyltransferase"/>
</dbReference>
<dbReference type="SUPFAM" id="SSF55729">
    <property type="entry name" value="Acyl-CoA N-acyltransferases (Nat)"/>
    <property type="match status" value="1"/>
</dbReference>
<protein>
    <recommendedName>
        <fullName evidence="3">N-acetyltransferase domain-containing protein</fullName>
    </recommendedName>
</protein>
<evidence type="ECO:0000259" key="3">
    <source>
        <dbReference type="PROSITE" id="PS51186"/>
    </source>
</evidence>
<dbReference type="GO" id="GO:0016747">
    <property type="term" value="F:acyltransferase activity, transferring groups other than amino-acyl groups"/>
    <property type="evidence" value="ECO:0007669"/>
    <property type="project" value="InterPro"/>
</dbReference>
<reference evidence="5" key="1">
    <citation type="submission" date="2015-10" db="EMBL/GenBank/DDBJ databases">
        <title>Complete Genome Sequence of Aeromonas schubertii strain WL1483.</title>
        <authorList>
            <person name="Liu L."/>
        </authorList>
    </citation>
    <scope>NUCLEOTIDE SEQUENCE [LARGE SCALE GENOMIC DNA]</scope>
    <source>
        <strain evidence="5">WL1483</strain>
    </source>
</reference>
<organism evidence="4 5">
    <name type="scientific">Aeromonas schubertii</name>
    <dbReference type="NCBI Taxonomy" id="652"/>
    <lineage>
        <taxon>Bacteria</taxon>
        <taxon>Pseudomonadati</taxon>
        <taxon>Pseudomonadota</taxon>
        <taxon>Gammaproteobacteria</taxon>
        <taxon>Aeromonadales</taxon>
        <taxon>Aeromonadaceae</taxon>
        <taxon>Aeromonas</taxon>
    </lineage>
</organism>
<reference evidence="4 5" key="2">
    <citation type="journal article" date="2016" name="Genome Announc.">
        <title>Complete Genome Sequence of the Highly Virulent Aeromonas schubertii Strain WL1483, Isolated from Diseased Snakehead Fish (Channa argus) in China.</title>
        <authorList>
            <person name="Liu L."/>
            <person name="Li N."/>
            <person name="Zhang D."/>
            <person name="Fu X."/>
            <person name="Shi C."/>
            <person name="Lin Q."/>
            <person name="Hao G."/>
        </authorList>
    </citation>
    <scope>NUCLEOTIDE SEQUENCE [LARGE SCALE GENOMIC DNA]</scope>
    <source>
        <strain evidence="4 5">WL1483</strain>
    </source>
</reference>
<dbReference type="CDD" id="cd04301">
    <property type="entry name" value="NAT_SF"/>
    <property type="match status" value="1"/>
</dbReference>
<evidence type="ECO:0000256" key="2">
    <source>
        <dbReference type="ARBA" id="ARBA00023315"/>
    </source>
</evidence>
<dbReference type="KEGG" id="asr:WL1483_801"/>
<dbReference type="PATRIC" id="fig|652.5.peg.1047"/>
<dbReference type="PANTHER" id="PTHR43877">
    <property type="entry name" value="AMINOALKYLPHOSPHONATE N-ACETYLTRANSFERASE-RELATED-RELATED"/>
    <property type="match status" value="1"/>
</dbReference>
<name>A0A0S2SEU8_9GAMM</name>
<evidence type="ECO:0000313" key="5">
    <source>
        <dbReference type="Proteomes" id="UP000058114"/>
    </source>
</evidence>
<sequence length="154" mass="17431">MYRLLPAEPATHLSHCLPFRRDAWRISFGQLDTFDEQDTLAWLARLQELGRLHHLWHEGEIIGQLELSPALVRPDGVQEGYLYLLYLCPPWRGLGAGRWLHDQALARIRAAGSQRAGLRVSPSNLPAVAFYHRLGWQPVGLPDARGQLLTLPLS</sequence>
<dbReference type="PROSITE" id="PS51186">
    <property type="entry name" value="GNAT"/>
    <property type="match status" value="1"/>
</dbReference>
<dbReference type="PANTHER" id="PTHR43877:SF2">
    <property type="entry name" value="AMINOALKYLPHOSPHONATE N-ACETYLTRANSFERASE-RELATED"/>
    <property type="match status" value="1"/>
</dbReference>
<evidence type="ECO:0000256" key="1">
    <source>
        <dbReference type="ARBA" id="ARBA00022679"/>
    </source>
</evidence>
<dbReference type="InterPro" id="IPR000182">
    <property type="entry name" value="GNAT_dom"/>
</dbReference>
<dbReference type="RefSeq" id="WP_060584554.1">
    <property type="nucleotide sequence ID" value="NZ_CP013067.1"/>
</dbReference>
<dbReference type="Proteomes" id="UP000058114">
    <property type="component" value="Chromosome"/>
</dbReference>
<keyword evidence="2" id="KW-0012">Acyltransferase</keyword>
<evidence type="ECO:0000313" key="4">
    <source>
        <dbReference type="EMBL" id="ALP40220.1"/>
    </source>
</evidence>
<dbReference type="Pfam" id="PF00583">
    <property type="entry name" value="Acetyltransf_1"/>
    <property type="match status" value="1"/>
</dbReference>
<dbReference type="InterPro" id="IPR050832">
    <property type="entry name" value="Bact_Acetyltransf"/>
</dbReference>
<accession>A0A0S2SEU8</accession>